<keyword evidence="3" id="KW-1185">Reference proteome</keyword>
<feature type="compositionally biased region" description="Polar residues" evidence="1">
    <location>
        <begin position="313"/>
        <end position="325"/>
    </location>
</feature>
<feature type="compositionally biased region" description="Polar residues" evidence="1">
    <location>
        <begin position="413"/>
        <end position="424"/>
    </location>
</feature>
<proteinExistence type="predicted"/>
<gene>
    <name evidence="2" type="ORF">SEMRO_892_G216890.1</name>
</gene>
<protein>
    <submittedName>
        <fullName evidence="2">Uncharacterized protein</fullName>
    </submittedName>
</protein>
<accession>A0A9N8EB83</accession>
<feature type="region of interest" description="Disordered" evidence="1">
    <location>
        <begin position="1"/>
        <end position="39"/>
    </location>
</feature>
<feature type="region of interest" description="Disordered" evidence="1">
    <location>
        <begin position="402"/>
        <end position="472"/>
    </location>
</feature>
<organism evidence="2 3">
    <name type="scientific">Seminavis robusta</name>
    <dbReference type="NCBI Taxonomy" id="568900"/>
    <lineage>
        <taxon>Eukaryota</taxon>
        <taxon>Sar</taxon>
        <taxon>Stramenopiles</taxon>
        <taxon>Ochrophyta</taxon>
        <taxon>Bacillariophyta</taxon>
        <taxon>Bacillariophyceae</taxon>
        <taxon>Bacillariophycidae</taxon>
        <taxon>Naviculales</taxon>
        <taxon>Naviculaceae</taxon>
        <taxon>Seminavis</taxon>
    </lineage>
</organism>
<comment type="caution">
    <text evidence="2">The sequence shown here is derived from an EMBL/GenBank/DDBJ whole genome shotgun (WGS) entry which is preliminary data.</text>
</comment>
<name>A0A9N8EB83_9STRA</name>
<dbReference type="AlphaFoldDB" id="A0A9N8EB83"/>
<evidence type="ECO:0000256" key="1">
    <source>
        <dbReference type="SAM" id="MobiDB-lite"/>
    </source>
</evidence>
<reference evidence="2" key="1">
    <citation type="submission" date="2020-06" db="EMBL/GenBank/DDBJ databases">
        <authorList>
            <consortium name="Plant Systems Biology data submission"/>
        </authorList>
    </citation>
    <scope>NUCLEOTIDE SEQUENCE</scope>
    <source>
        <strain evidence="2">D6</strain>
    </source>
</reference>
<dbReference type="EMBL" id="CAICTM010000890">
    <property type="protein sequence ID" value="CAB9517922.1"/>
    <property type="molecule type" value="Genomic_DNA"/>
</dbReference>
<evidence type="ECO:0000313" key="3">
    <source>
        <dbReference type="Proteomes" id="UP001153069"/>
    </source>
</evidence>
<sequence>MPTPLTNHSIPSAPREPATNPAAPGTPVSSGSRHQSSDHLVEVATTDGQRVTIPVSSINRSVGTFTQSRDNASVTSLDSLWMSHIESQHHLKDALGAIVVENALTGDHWEADDHEIWEYSSTTDGNKDISKMMARLLVKATKQNRTITDLLQQEHSLKRCGPELLQAILDTFLPVTSDGVNDRFADVSTMVQEQREFCSSFLLRMRFFTRQLSAASGHMLPDPVLRGWFISGTVKHGPYRSILGRSYTRLIRPGGKLNGIPTLDCSLEDIAEHFDNILTGAENNKYYCDSKLLAGEQPIRAYHSRGKAHKTGSPLTDSPSESRGVAFQTSLDTSDPMAIVHALQPFEDVAVTKERAQDVMYHFASPWCVIARHKNTGRHHMSTCEHCIPGYSITFDGTAYKEGNAGRRKPRNNNESGSARVTNRGSRRTFTESDSDDDTSENSGCESPTFDPSTIPVAPPPNSPSVVPSLRRAKPTAKLATIPEEPILEDEANDTNVDAQNSYVLNSSNSDIMKHTKIAYNCQYTRKGPRLTTTAAYLAMKPLPA</sequence>
<evidence type="ECO:0000313" key="2">
    <source>
        <dbReference type="EMBL" id="CAB9517922.1"/>
    </source>
</evidence>
<feature type="compositionally biased region" description="Polar residues" evidence="1">
    <location>
        <begin position="1"/>
        <end position="10"/>
    </location>
</feature>
<feature type="region of interest" description="Disordered" evidence="1">
    <location>
        <begin position="305"/>
        <end position="325"/>
    </location>
</feature>
<dbReference type="Proteomes" id="UP001153069">
    <property type="component" value="Unassembled WGS sequence"/>
</dbReference>